<dbReference type="Gene3D" id="1.10.418.10">
    <property type="entry name" value="Calponin-like domain"/>
    <property type="match status" value="1"/>
</dbReference>
<keyword evidence="15" id="KW-1185">Reference proteome</keyword>
<dbReference type="PROSITE" id="PS51848">
    <property type="entry name" value="BMERB"/>
    <property type="match status" value="1"/>
</dbReference>
<dbReference type="InterPro" id="IPR001781">
    <property type="entry name" value="Znf_LIM"/>
</dbReference>
<comment type="subcellular location">
    <subcellularLocation>
        <location evidence="1">Endosome</location>
    </subcellularLocation>
</comment>
<evidence type="ECO:0000256" key="3">
    <source>
        <dbReference type="ARBA" id="ARBA00022723"/>
    </source>
</evidence>
<dbReference type="PROSITE" id="PS00478">
    <property type="entry name" value="LIM_DOMAIN_1"/>
    <property type="match status" value="1"/>
</dbReference>
<organism evidence="14 15">
    <name type="scientific">Mastacembelus armatus</name>
    <name type="common">zig-zag eel</name>
    <dbReference type="NCBI Taxonomy" id="205130"/>
    <lineage>
        <taxon>Eukaryota</taxon>
        <taxon>Metazoa</taxon>
        <taxon>Chordata</taxon>
        <taxon>Craniata</taxon>
        <taxon>Vertebrata</taxon>
        <taxon>Euteleostomi</taxon>
        <taxon>Actinopterygii</taxon>
        <taxon>Neopterygii</taxon>
        <taxon>Teleostei</taxon>
        <taxon>Neoteleostei</taxon>
        <taxon>Acanthomorphata</taxon>
        <taxon>Anabantaria</taxon>
        <taxon>Synbranchiformes</taxon>
        <taxon>Mastacembelidae</taxon>
        <taxon>Mastacembelus</taxon>
    </lineage>
</organism>
<name>A0A7N9AP08_9TELE</name>
<evidence type="ECO:0000256" key="9">
    <source>
        <dbReference type="SAM" id="Coils"/>
    </source>
</evidence>
<dbReference type="Pfam" id="PF00307">
    <property type="entry name" value="CH"/>
    <property type="match status" value="1"/>
</dbReference>
<gene>
    <name evidence="14" type="primary">MICALL1</name>
</gene>
<feature type="domain" description="Calponin-homology (CH)" evidence="11">
    <location>
        <begin position="1"/>
        <end position="107"/>
    </location>
</feature>
<dbReference type="InterPro" id="IPR050540">
    <property type="entry name" value="F-actin_Monoox_Mical"/>
</dbReference>
<proteinExistence type="predicted"/>
<dbReference type="GO" id="GO:0046872">
    <property type="term" value="F:metal ion binding"/>
    <property type="evidence" value="ECO:0007669"/>
    <property type="project" value="UniProtKB-KW"/>
</dbReference>
<protein>
    <submittedName>
        <fullName evidence="14">MICAL like 1</fullName>
    </submittedName>
</protein>
<dbReference type="SUPFAM" id="SSF57716">
    <property type="entry name" value="Glucocorticoid receptor-like (DNA-binding domain)"/>
    <property type="match status" value="1"/>
</dbReference>
<reference evidence="14" key="1">
    <citation type="submission" date="2025-08" db="UniProtKB">
        <authorList>
            <consortium name="Ensembl"/>
        </authorList>
    </citation>
    <scope>IDENTIFICATION</scope>
</reference>
<evidence type="ECO:0000259" key="13">
    <source>
        <dbReference type="PROSITE" id="PS51848"/>
    </source>
</evidence>
<dbReference type="SMART" id="SM01203">
    <property type="entry name" value="DUF3585"/>
    <property type="match status" value="1"/>
</dbReference>
<evidence type="ECO:0000313" key="15">
    <source>
        <dbReference type="Proteomes" id="UP000261640"/>
    </source>
</evidence>
<dbReference type="SMART" id="SM00132">
    <property type="entry name" value="LIM"/>
    <property type="match status" value="1"/>
</dbReference>
<accession>A0A7N9AP08</accession>
<evidence type="ECO:0000256" key="6">
    <source>
        <dbReference type="ARBA" id="ARBA00023038"/>
    </source>
</evidence>
<dbReference type="Ensembl" id="ENSMAMT00000054873.1">
    <property type="protein sequence ID" value="ENSMAMP00000050322.1"/>
    <property type="gene ID" value="ENSMAMG00000024420.1"/>
</dbReference>
<feature type="compositionally biased region" description="Basic and acidic residues" evidence="10">
    <location>
        <begin position="224"/>
        <end position="258"/>
    </location>
</feature>
<evidence type="ECO:0000259" key="12">
    <source>
        <dbReference type="PROSITE" id="PS50023"/>
    </source>
</evidence>
<evidence type="ECO:0000256" key="10">
    <source>
        <dbReference type="SAM" id="MobiDB-lite"/>
    </source>
</evidence>
<dbReference type="FunFam" id="1.10.418.10:FF:000023">
    <property type="entry name" value="EH domain-binding protein 1 isoform X1"/>
    <property type="match status" value="1"/>
</dbReference>
<sequence>MVSPKDLREWCRVTCAHYPDVEIKNMSTSFRDGLAFCAIIHSHRPELIDFSSLSKDNVYQNNKLAFEVAETKLGIPALLDPRDMVSTKVPDSLSIITYVYQLYYYFNSSSYGSSTHLETGKDHLSHTRTRTVCNLCFKPVYLIQRHLTDGKIYHRSCFRCKVCHNTLLPEPYTKGSDAGSLICTHQNSQNTHVDLNKQSASATQTGYFSLSGLAISRVPHYTKKTESRDRLVYKTAETEARETHESSGEEKDREHRDSSAGLKSMVQKPAPLHTHPTSVSNRTTAPVLANSKIQPGASKAESSSLGVAATEVSQPVPPPRQMLGSSAVPVPAPRAKTSQTATKSPAAVNTECVSPFSTSPTNDCPKVKTNHPWLTIIHPGPWMQLPPAPPLVPTPRSKPVSNLQEPWYRPKVPPPNPFGEDEDEDIEEEAAKHESADQISGNLTNSSGDTDAVVCSGDSTASECDGSTPPNRPEGVSALPSTAETPTELARNTCQFGSLGLDENGGTGGSLPDVTAGPQATSDEAQSQFFTRSLSVPALTFTCSQSPTEADESVTSCRSKPSCNDTSFDPEPAMPTSSRRAPAPGHGFPLIKRKVQTDQDVSAEDLQVEMEELTKHLDALEQRGVELEKNLRDCKNDKEEEQMLMDWFSLIHEKHVLVRRDTELVYLMKQQRLDESQADVEYDLRCLLNKPESEWSPEDRGRERQLMDELVAIIEQRNHIVSSLDQDRQRYSGKHKFQKEGLKELKKSKGKFNPKKVFKMFNHKAENTKDSVGKKS</sequence>
<keyword evidence="5 8" id="KW-0862">Zinc</keyword>
<dbReference type="Pfam" id="PF00412">
    <property type="entry name" value="LIM"/>
    <property type="match status" value="1"/>
</dbReference>
<feature type="compositionally biased region" description="Polar residues" evidence="10">
    <location>
        <begin position="518"/>
        <end position="527"/>
    </location>
</feature>
<evidence type="ECO:0000256" key="5">
    <source>
        <dbReference type="ARBA" id="ARBA00022833"/>
    </source>
</evidence>
<feature type="compositionally biased region" description="Acidic residues" evidence="10">
    <location>
        <begin position="419"/>
        <end position="428"/>
    </location>
</feature>
<keyword evidence="2" id="KW-0597">Phosphoprotein</keyword>
<feature type="region of interest" description="Disordered" evidence="10">
    <location>
        <begin position="388"/>
        <end position="527"/>
    </location>
</feature>
<feature type="compositionally biased region" description="Polar residues" evidence="10">
    <location>
        <begin position="437"/>
        <end position="449"/>
    </location>
</feature>
<feature type="compositionally biased region" description="Polar residues" evidence="10">
    <location>
        <begin position="479"/>
        <end position="496"/>
    </location>
</feature>
<feature type="domain" description="LIM zinc-binding" evidence="12">
    <location>
        <begin position="131"/>
        <end position="193"/>
    </location>
</feature>
<dbReference type="Pfam" id="PF12130">
    <property type="entry name" value="bMERB_dom"/>
    <property type="match status" value="1"/>
</dbReference>
<dbReference type="PANTHER" id="PTHR23167:SF89">
    <property type="entry name" value="MICAL-LIKE PROTEIN 1"/>
    <property type="match status" value="1"/>
</dbReference>
<evidence type="ECO:0000256" key="8">
    <source>
        <dbReference type="PROSITE-ProRule" id="PRU00125"/>
    </source>
</evidence>
<dbReference type="InterPro" id="IPR022735">
    <property type="entry name" value="bMERB_dom"/>
</dbReference>
<dbReference type="PROSITE" id="PS50021">
    <property type="entry name" value="CH"/>
    <property type="match status" value="1"/>
</dbReference>
<keyword evidence="4" id="KW-0967">Endosome</keyword>
<dbReference type="PANTHER" id="PTHR23167">
    <property type="entry name" value="CALPONIN HOMOLOGY DOMAIN-CONTAINING PROTEIN DDB_G0272472-RELATED"/>
    <property type="match status" value="1"/>
</dbReference>
<feature type="coiled-coil region" evidence="9">
    <location>
        <begin position="603"/>
        <end position="637"/>
    </location>
</feature>
<feature type="region of interest" description="Disordered" evidence="10">
    <location>
        <begin position="546"/>
        <end position="583"/>
    </location>
</feature>
<evidence type="ECO:0000259" key="11">
    <source>
        <dbReference type="PROSITE" id="PS50021"/>
    </source>
</evidence>
<feature type="domain" description="BMERB" evidence="13">
    <location>
        <begin position="592"/>
        <end position="740"/>
    </location>
</feature>
<dbReference type="GeneTree" id="ENSGT00940000156057"/>
<evidence type="ECO:0000256" key="2">
    <source>
        <dbReference type="ARBA" id="ARBA00022553"/>
    </source>
</evidence>
<dbReference type="GO" id="GO:0005768">
    <property type="term" value="C:endosome"/>
    <property type="evidence" value="ECO:0007669"/>
    <property type="project" value="UniProtKB-SubCell"/>
</dbReference>
<dbReference type="Gene3D" id="2.10.110.10">
    <property type="entry name" value="Cysteine Rich Protein"/>
    <property type="match status" value="1"/>
</dbReference>
<dbReference type="InterPro" id="IPR001715">
    <property type="entry name" value="CH_dom"/>
</dbReference>
<feature type="region of interest" description="Disordered" evidence="10">
    <location>
        <begin position="224"/>
        <end position="261"/>
    </location>
</feature>
<reference evidence="14" key="2">
    <citation type="submission" date="2025-09" db="UniProtKB">
        <authorList>
            <consortium name="Ensembl"/>
        </authorList>
    </citation>
    <scope>IDENTIFICATION</scope>
</reference>
<dbReference type="Proteomes" id="UP000261640">
    <property type="component" value="Unplaced"/>
</dbReference>
<evidence type="ECO:0000313" key="14">
    <source>
        <dbReference type="Ensembl" id="ENSMAMP00000050322.1"/>
    </source>
</evidence>
<keyword evidence="6 8" id="KW-0440">LIM domain</keyword>
<dbReference type="SUPFAM" id="SSF47576">
    <property type="entry name" value="Calponin-homology domain, CH-domain"/>
    <property type="match status" value="1"/>
</dbReference>
<evidence type="ECO:0000256" key="1">
    <source>
        <dbReference type="ARBA" id="ARBA00004177"/>
    </source>
</evidence>
<dbReference type="InterPro" id="IPR036872">
    <property type="entry name" value="CH_dom_sf"/>
</dbReference>
<dbReference type="InParanoid" id="A0A7N9AP08"/>
<keyword evidence="7 9" id="KW-0175">Coiled coil</keyword>
<keyword evidence="3 8" id="KW-0479">Metal-binding</keyword>
<feature type="region of interest" description="Disordered" evidence="10">
    <location>
        <begin position="295"/>
        <end position="346"/>
    </location>
</feature>
<evidence type="ECO:0000256" key="4">
    <source>
        <dbReference type="ARBA" id="ARBA00022753"/>
    </source>
</evidence>
<evidence type="ECO:0000256" key="7">
    <source>
        <dbReference type="ARBA" id="ARBA00023054"/>
    </source>
</evidence>
<dbReference type="PROSITE" id="PS50023">
    <property type="entry name" value="LIM_DOMAIN_2"/>
    <property type="match status" value="1"/>
</dbReference>
<dbReference type="SMART" id="SM00033">
    <property type="entry name" value="CH"/>
    <property type="match status" value="1"/>
</dbReference>
<feature type="compositionally biased region" description="Polar residues" evidence="10">
    <location>
        <begin position="546"/>
        <end position="567"/>
    </location>
</feature>
<dbReference type="AlphaFoldDB" id="A0A7N9AP08"/>